<evidence type="ECO:0000256" key="1">
    <source>
        <dbReference type="SAM" id="MobiDB-lite"/>
    </source>
</evidence>
<comment type="caution">
    <text evidence="2">The sequence shown here is derived from an EMBL/GenBank/DDBJ whole genome shotgun (WGS) entry which is preliminary data.</text>
</comment>
<protein>
    <submittedName>
        <fullName evidence="2">Uncharacterized protein</fullName>
    </submittedName>
</protein>
<gene>
    <name evidence="2" type="ORF">DM01DRAFT_305390</name>
</gene>
<organism evidence="2 3">
    <name type="scientific">Hesseltinella vesiculosa</name>
    <dbReference type="NCBI Taxonomy" id="101127"/>
    <lineage>
        <taxon>Eukaryota</taxon>
        <taxon>Fungi</taxon>
        <taxon>Fungi incertae sedis</taxon>
        <taxon>Mucoromycota</taxon>
        <taxon>Mucoromycotina</taxon>
        <taxon>Mucoromycetes</taxon>
        <taxon>Mucorales</taxon>
        <taxon>Cunninghamellaceae</taxon>
        <taxon>Hesseltinella</taxon>
    </lineage>
</organism>
<evidence type="ECO:0000313" key="2">
    <source>
        <dbReference type="EMBL" id="ORX59784.1"/>
    </source>
</evidence>
<dbReference type="Proteomes" id="UP000242146">
    <property type="component" value="Unassembled WGS sequence"/>
</dbReference>
<feature type="compositionally biased region" description="Polar residues" evidence="1">
    <location>
        <begin position="31"/>
        <end position="44"/>
    </location>
</feature>
<proteinExistence type="predicted"/>
<name>A0A1X2GRW2_9FUNG</name>
<keyword evidence="3" id="KW-1185">Reference proteome</keyword>
<sequence length="67" mass="7176">MKRFNLTVNTLVLTQGAVQSPQPRTVLGQLPTPSGKSQPKSTRPSLGKPIEQTNFTSASPSHSLGKF</sequence>
<feature type="region of interest" description="Disordered" evidence="1">
    <location>
        <begin position="17"/>
        <end position="67"/>
    </location>
</feature>
<feature type="compositionally biased region" description="Polar residues" evidence="1">
    <location>
        <begin position="51"/>
        <end position="67"/>
    </location>
</feature>
<accession>A0A1X2GRW2</accession>
<reference evidence="2 3" key="1">
    <citation type="submission" date="2016-07" db="EMBL/GenBank/DDBJ databases">
        <title>Pervasive Adenine N6-methylation of Active Genes in Fungi.</title>
        <authorList>
            <consortium name="DOE Joint Genome Institute"/>
            <person name="Mondo S.J."/>
            <person name="Dannebaum R.O."/>
            <person name="Kuo R.C."/>
            <person name="Labutti K."/>
            <person name="Haridas S."/>
            <person name="Kuo A."/>
            <person name="Salamov A."/>
            <person name="Ahrendt S.R."/>
            <person name="Lipzen A."/>
            <person name="Sullivan W."/>
            <person name="Andreopoulos W.B."/>
            <person name="Clum A."/>
            <person name="Lindquist E."/>
            <person name="Daum C."/>
            <person name="Ramamoorthy G.K."/>
            <person name="Gryganskyi A."/>
            <person name="Culley D."/>
            <person name="Magnuson J.K."/>
            <person name="James T.Y."/>
            <person name="O'Malley M.A."/>
            <person name="Stajich J.E."/>
            <person name="Spatafora J.W."/>
            <person name="Visel A."/>
            <person name="Grigoriev I.V."/>
        </authorList>
    </citation>
    <scope>NUCLEOTIDE SEQUENCE [LARGE SCALE GENOMIC DNA]</scope>
    <source>
        <strain evidence="2 3">NRRL 3301</strain>
    </source>
</reference>
<dbReference type="AlphaFoldDB" id="A0A1X2GRW2"/>
<dbReference type="EMBL" id="MCGT01000005">
    <property type="protein sequence ID" value="ORX59784.1"/>
    <property type="molecule type" value="Genomic_DNA"/>
</dbReference>
<evidence type="ECO:0000313" key="3">
    <source>
        <dbReference type="Proteomes" id="UP000242146"/>
    </source>
</evidence>